<dbReference type="GO" id="GO:0005852">
    <property type="term" value="C:eukaryotic translation initiation factor 3 complex"/>
    <property type="evidence" value="ECO:0007669"/>
    <property type="project" value="UniProtKB-UniRule"/>
</dbReference>
<keyword evidence="2 5" id="KW-0396">Initiation factor</keyword>
<dbReference type="Proteomes" id="UP000887569">
    <property type="component" value="Unplaced"/>
</dbReference>
<keyword evidence="1 5" id="KW-0963">Cytoplasm</keyword>
<accession>A0A915ASX3</accession>
<keyword evidence="3" id="KW-0694">RNA-binding</keyword>
<feature type="compositionally biased region" description="Gly residues" evidence="6">
    <location>
        <begin position="210"/>
        <end position="224"/>
    </location>
</feature>
<organism evidence="7 8">
    <name type="scientific">Parascaris univalens</name>
    <name type="common">Nematode worm</name>
    <dbReference type="NCBI Taxonomy" id="6257"/>
    <lineage>
        <taxon>Eukaryota</taxon>
        <taxon>Metazoa</taxon>
        <taxon>Ecdysozoa</taxon>
        <taxon>Nematoda</taxon>
        <taxon>Chromadorea</taxon>
        <taxon>Rhabditida</taxon>
        <taxon>Spirurina</taxon>
        <taxon>Ascaridomorpha</taxon>
        <taxon>Ascaridoidea</taxon>
        <taxon>Ascarididae</taxon>
        <taxon>Parascaris</taxon>
    </lineage>
</organism>
<evidence type="ECO:0000256" key="5">
    <source>
        <dbReference type="HAMAP-Rule" id="MF_03003"/>
    </source>
</evidence>
<dbReference type="GO" id="GO:0003743">
    <property type="term" value="F:translation initiation factor activity"/>
    <property type="evidence" value="ECO:0007669"/>
    <property type="project" value="UniProtKB-UniRule"/>
</dbReference>
<evidence type="ECO:0000256" key="6">
    <source>
        <dbReference type="SAM" id="MobiDB-lite"/>
    </source>
</evidence>
<dbReference type="GO" id="GO:0033290">
    <property type="term" value="C:eukaryotic 48S preinitiation complex"/>
    <property type="evidence" value="ECO:0007669"/>
    <property type="project" value="UniProtKB-UniRule"/>
</dbReference>
<proteinExistence type="inferred from homology"/>
<evidence type="ECO:0000256" key="1">
    <source>
        <dbReference type="ARBA" id="ARBA00022490"/>
    </source>
</evidence>
<comment type="similarity">
    <text evidence="5">Belongs to the eIF-3 subunit D family.</text>
</comment>
<comment type="subunit">
    <text evidence="5">Component of the eukaryotic translation initiation factor 3 (eIF-3) complex.</text>
</comment>
<evidence type="ECO:0000256" key="4">
    <source>
        <dbReference type="ARBA" id="ARBA00022917"/>
    </source>
</evidence>
<dbReference type="PIRSF" id="PIRSF016281">
    <property type="entry name" value="EIF-3_zeta"/>
    <property type="match status" value="1"/>
</dbReference>
<keyword evidence="4 5" id="KW-0648">Protein biosynthesis</keyword>
<sequence length="636" mass="71863">MPAVLTECRCGVLTACEIRGVAGWGVAFSLSFFSIDLEISRKSSLIFCLIVRMSTAAVRRPLFNLPEVLDNPSGWGPVGTLEQYQDLPYQQFNKADKIGKVADWIGISQFSDRFRRGDRYGNQYASGTVGSQYDYVHDEEDSTFQLVDTSKPQRSNVQRGGRVRQQQLFYRRLLQKENERRNQAAYGQNQKMKRSIAKEQQKAFKQWQRRGGGARGRGRGGQGYGRWDQRNQKQLAASIAVRPEWQVLEEMDFPRLAKLNLPNVEPGQDINGHRYGQLYYYDKGFDRVTVRTERPLQRCGGTFYNLTTTEDPIIQQLAQEDAGNVFATDMILATLMAATRSIYSWDVIAYRVGDKLFFDKRDTGGFSNAVDALTVSETSTDAPQNDDPTSINHPRNLATEALYINQNFRRMVLKRNEEPFKYDHPRLPFDEGESDADSCVAYKYRSWSLGQMADGTEVRLVCRTEQDGVTIGPNGDTQTLTIKAFNEWDSKASSGVDWRSKLDAQKGAVLATELQNNSCKLAKWTLQALLAGSDQIKFGYVSRANVFNSANHVILGTQQYKPTEFATNITLNLDNAWGILRCIVDHCMKQPPGKYLLFKDPNKPAVRLYSLPEGTFESSEEDESDSSDDDGTDEDV</sequence>
<dbReference type="GO" id="GO:0016282">
    <property type="term" value="C:eukaryotic 43S preinitiation complex"/>
    <property type="evidence" value="ECO:0007669"/>
    <property type="project" value="UniProtKB-UniRule"/>
</dbReference>
<evidence type="ECO:0000256" key="2">
    <source>
        <dbReference type="ARBA" id="ARBA00022540"/>
    </source>
</evidence>
<evidence type="ECO:0000313" key="8">
    <source>
        <dbReference type="WBParaSite" id="PgR014X_g129_t01"/>
    </source>
</evidence>
<feature type="region of interest" description="Disordered" evidence="6">
    <location>
        <begin position="206"/>
        <end position="226"/>
    </location>
</feature>
<dbReference type="PANTHER" id="PTHR12399">
    <property type="entry name" value="EUKARYOTIC TRANSLATION INITIATION FACTOR 3 SUBUNIT 7"/>
    <property type="match status" value="1"/>
</dbReference>
<protein>
    <recommendedName>
        <fullName evidence="5">Eukaryotic translation initiation factor 3 subunit D</fullName>
        <shortName evidence="5">eIF3d</shortName>
    </recommendedName>
    <alternativeName>
        <fullName evidence="5">Eukaryotic translation initiation factor 3 subunit 7</fullName>
    </alternativeName>
</protein>
<feature type="compositionally biased region" description="Acidic residues" evidence="6">
    <location>
        <begin position="618"/>
        <end position="636"/>
    </location>
</feature>
<name>A0A915ASX3_PARUN</name>
<dbReference type="GO" id="GO:0001732">
    <property type="term" value="P:formation of cytoplasmic translation initiation complex"/>
    <property type="evidence" value="ECO:0007669"/>
    <property type="project" value="UniProtKB-UniRule"/>
</dbReference>
<comment type="function">
    <text evidence="5">mRNA cap-binding component of the eukaryotic translation initiation factor 3 (eIF-3) complex, which is involved in protein synthesis of a specialized repertoire of mRNAs and, together with other initiation factors, stimulates binding of mRNA and methionyl-tRNAi to the 40S ribosome. The eIF-3 complex specifically targets and initiates translation of a subset of mRNAs involved in cell proliferation. In the eIF-3 complex, eif3d specifically recognizes and binds the 7-methylguanosine cap of a subset of mRNAs.</text>
</comment>
<dbReference type="GO" id="GO:0098808">
    <property type="term" value="F:mRNA cap binding"/>
    <property type="evidence" value="ECO:0007669"/>
    <property type="project" value="UniProtKB-UniRule"/>
</dbReference>
<comment type="subcellular location">
    <subcellularLocation>
        <location evidence="5">Cytoplasm</location>
    </subcellularLocation>
</comment>
<dbReference type="WBParaSite" id="PgR014X_g129_t01">
    <property type="protein sequence ID" value="PgR014X_g129_t01"/>
    <property type="gene ID" value="PgR014X_g129"/>
</dbReference>
<evidence type="ECO:0000256" key="3">
    <source>
        <dbReference type="ARBA" id="ARBA00022884"/>
    </source>
</evidence>
<dbReference type="PANTHER" id="PTHR12399:SF0">
    <property type="entry name" value="EUKARYOTIC TRANSLATION INITIATION FACTOR 3 SUBUNIT D"/>
    <property type="match status" value="1"/>
</dbReference>
<evidence type="ECO:0000313" key="7">
    <source>
        <dbReference type="Proteomes" id="UP000887569"/>
    </source>
</evidence>
<feature type="region of interest" description="Disordered" evidence="6">
    <location>
        <begin position="609"/>
        <end position="636"/>
    </location>
</feature>
<dbReference type="AlphaFoldDB" id="A0A915ASX3"/>
<dbReference type="Pfam" id="PF05091">
    <property type="entry name" value="eIF-3_zeta"/>
    <property type="match status" value="1"/>
</dbReference>
<dbReference type="InterPro" id="IPR007783">
    <property type="entry name" value="eIF3d"/>
</dbReference>
<dbReference type="HAMAP" id="MF_03003">
    <property type="entry name" value="eIF3d"/>
    <property type="match status" value="1"/>
</dbReference>
<keyword evidence="7" id="KW-1185">Reference proteome</keyword>
<comment type="domain">
    <text evidence="5">The RNA gate region regulates mRNA cap recognition to prevent promiscuous mRNA-binding before assembly of eif3d into the full eukaryotic translation initiation factor 3 (eIF-3) complex.</text>
</comment>
<dbReference type="GO" id="GO:0002191">
    <property type="term" value="P:cap-dependent translational initiation"/>
    <property type="evidence" value="ECO:0007669"/>
    <property type="project" value="UniProtKB-UniRule"/>
</dbReference>
<reference evidence="8" key="1">
    <citation type="submission" date="2022-11" db="UniProtKB">
        <authorList>
            <consortium name="WormBaseParasite"/>
        </authorList>
    </citation>
    <scope>IDENTIFICATION</scope>
</reference>
<comment type="caution">
    <text evidence="5">Lacks conserved residue(s) required for the propagation of feature annotation.</text>
</comment>